<dbReference type="EMBL" id="FOZG01000002">
    <property type="protein sequence ID" value="SFS01018.1"/>
    <property type="molecule type" value="Genomic_DNA"/>
</dbReference>
<organism evidence="5 6">
    <name type="scientific">Sphingomonas jatrophae</name>
    <dbReference type="NCBI Taxonomy" id="1166337"/>
    <lineage>
        <taxon>Bacteria</taxon>
        <taxon>Pseudomonadati</taxon>
        <taxon>Pseudomonadota</taxon>
        <taxon>Alphaproteobacteria</taxon>
        <taxon>Sphingomonadales</taxon>
        <taxon>Sphingomonadaceae</taxon>
        <taxon>Sphingomonas</taxon>
    </lineage>
</organism>
<feature type="modified residue" description="4-aspartylphosphate" evidence="2">
    <location>
        <position position="64"/>
    </location>
</feature>
<dbReference type="STRING" id="1166337.SAMN05192580_2560"/>
<dbReference type="Proteomes" id="UP000198824">
    <property type="component" value="Unassembled WGS sequence"/>
</dbReference>
<dbReference type="PROSITE" id="PS50110">
    <property type="entry name" value="RESPONSE_REGULATORY"/>
    <property type="match status" value="1"/>
</dbReference>
<dbReference type="Pfam" id="PF04397">
    <property type="entry name" value="LytTR"/>
    <property type="match status" value="1"/>
</dbReference>
<gene>
    <name evidence="5" type="ORF">SAMN05192580_2560</name>
</gene>
<evidence type="ECO:0000256" key="1">
    <source>
        <dbReference type="ARBA" id="ARBA00023125"/>
    </source>
</evidence>
<dbReference type="GO" id="GO:0000976">
    <property type="term" value="F:transcription cis-regulatory region binding"/>
    <property type="evidence" value="ECO:0007669"/>
    <property type="project" value="TreeGrafter"/>
</dbReference>
<evidence type="ECO:0000256" key="2">
    <source>
        <dbReference type="PROSITE-ProRule" id="PRU00169"/>
    </source>
</evidence>
<proteinExistence type="predicted"/>
<dbReference type="Pfam" id="PF00072">
    <property type="entry name" value="Response_reg"/>
    <property type="match status" value="1"/>
</dbReference>
<keyword evidence="6" id="KW-1185">Reference proteome</keyword>
<accession>A0A1I6LCK9</accession>
<dbReference type="SUPFAM" id="SSF52172">
    <property type="entry name" value="CheY-like"/>
    <property type="match status" value="1"/>
</dbReference>
<feature type="domain" description="Response regulatory" evidence="3">
    <location>
        <begin position="13"/>
        <end position="127"/>
    </location>
</feature>
<dbReference type="AlphaFoldDB" id="A0A1I6LCK9"/>
<dbReference type="InterPro" id="IPR039420">
    <property type="entry name" value="WalR-like"/>
</dbReference>
<dbReference type="InterPro" id="IPR011006">
    <property type="entry name" value="CheY-like_superfamily"/>
</dbReference>
<name>A0A1I6LCK9_9SPHN</name>
<sequence length="259" mass="28439">MAADGAGAPPVLRTLVVDDEPLAIERLQILCAREPMVDLVGTAADGEAALRLVEALEPDLLLLDISMPGLDGMGVARALEKRTRRPAVIFCTAYDQFAVAAFDVAAVDYLLKPVAPDRLSRAVARAAEKLSGAPAPAAPETQAPVPEAPGFTEEFWVPHRSEVVRIAAQDIDRIEAERDYMRLHVGPRSFLLHQTISELERRLDPARFIRLHRSTIVRRDRIAKLRHDGLGVWHAELSDGEAIRIGRTYLPAARALMGR</sequence>
<dbReference type="GO" id="GO:0032993">
    <property type="term" value="C:protein-DNA complex"/>
    <property type="evidence" value="ECO:0007669"/>
    <property type="project" value="TreeGrafter"/>
</dbReference>
<keyword evidence="2" id="KW-0597">Phosphoprotein</keyword>
<dbReference type="Gene3D" id="3.40.50.2300">
    <property type="match status" value="1"/>
</dbReference>
<dbReference type="InterPro" id="IPR007492">
    <property type="entry name" value="LytTR_DNA-bd_dom"/>
</dbReference>
<evidence type="ECO:0000259" key="3">
    <source>
        <dbReference type="PROSITE" id="PS50110"/>
    </source>
</evidence>
<dbReference type="OrthoDB" id="9786101at2"/>
<evidence type="ECO:0000313" key="5">
    <source>
        <dbReference type="EMBL" id="SFS01018.1"/>
    </source>
</evidence>
<dbReference type="PROSITE" id="PS50930">
    <property type="entry name" value="HTH_LYTTR"/>
    <property type="match status" value="1"/>
</dbReference>
<evidence type="ECO:0000259" key="4">
    <source>
        <dbReference type="PROSITE" id="PS50930"/>
    </source>
</evidence>
<dbReference type="RefSeq" id="WP_093315090.1">
    <property type="nucleotide sequence ID" value="NZ_FOZG01000002.1"/>
</dbReference>
<dbReference type="PANTHER" id="PTHR48111">
    <property type="entry name" value="REGULATOR OF RPOS"/>
    <property type="match status" value="1"/>
</dbReference>
<dbReference type="SMART" id="SM00850">
    <property type="entry name" value="LytTR"/>
    <property type="match status" value="1"/>
</dbReference>
<dbReference type="Gene3D" id="2.40.50.1020">
    <property type="entry name" value="LytTr DNA-binding domain"/>
    <property type="match status" value="1"/>
</dbReference>
<dbReference type="GO" id="GO:0006355">
    <property type="term" value="P:regulation of DNA-templated transcription"/>
    <property type="evidence" value="ECO:0007669"/>
    <property type="project" value="TreeGrafter"/>
</dbReference>
<protein>
    <submittedName>
        <fullName evidence="5">Two component transcriptional regulator, LytTR family</fullName>
    </submittedName>
</protein>
<dbReference type="SMART" id="SM00448">
    <property type="entry name" value="REC"/>
    <property type="match status" value="1"/>
</dbReference>
<feature type="domain" description="HTH LytTR-type" evidence="4">
    <location>
        <begin position="155"/>
        <end position="259"/>
    </location>
</feature>
<keyword evidence="1" id="KW-0238">DNA-binding</keyword>
<dbReference type="PANTHER" id="PTHR48111:SF3">
    <property type="entry name" value="TRANSCRIPTIONAL REGULATORY PROTEIN BTSR"/>
    <property type="match status" value="1"/>
</dbReference>
<dbReference type="GO" id="GO:0000156">
    <property type="term" value="F:phosphorelay response regulator activity"/>
    <property type="evidence" value="ECO:0007669"/>
    <property type="project" value="TreeGrafter"/>
</dbReference>
<dbReference type="InterPro" id="IPR001789">
    <property type="entry name" value="Sig_transdc_resp-reg_receiver"/>
</dbReference>
<dbReference type="GO" id="GO:0005829">
    <property type="term" value="C:cytosol"/>
    <property type="evidence" value="ECO:0007669"/>
    <property type="project" value="TreeGrafter"/>
</dbReference>
<evidence type="ECO:0000313" key="6">
    <source>
        <dbReference type="Proteomes" id="UP000198824"/>
    </source>
</evidence>
<reference evidence="5 6" key="1">
    <citation type="submission" date="2016-10" db="EMBL/GenBank/DDBJ databases">
        <authorList>
            <person name="de Groot N.N."/>
        </authorList>
    </citation>
    <scope>NUCLEOTIDE SEQUENCE [LARGE SCALE GENOMIC DNA]</scope>
    <source>
        <strain evidence="5 6">S5-249</strain>
    </source>
</reference>